<dbReference type="RefSeq" id="WP_074461573.1">
    <property type="nucleotide sequence ID" value="NZ_FMUR01000005.1"/>
</dbReference>
<feature type="transmembrane region" description="Helical" evidence="1">
    <location>
        <begin position="174"/>
        <end position="192"/>
    </location>
</feature>
<evidence type="ECO:0008006" key="4">
    <source>
        <dbReference type="Google" id="ProtNLM"/>
    </source>
</evidence>
<keyword evidence="1" id="KW-0472">Membrane</keyword>
<dbReference type="AlphaFoldDB" id="A0A1G5BUX3"/>
<dbReference type="Proteomes" id="UP000183047">
    <property type="component" value="Unassembled WGS sequence"/>
</dbReference>
<keyword evidence="1" id="KW-1133">Transmembrane helix</keyword>
<evidence type="ECO:0000313" key="2">
    <source>
        <dbReference type="EMBL" id="SCX93866.1"/>
    </source>
</evidence>
<organism evidence="2 3">
    <name type="scientific">Butyrivibrio hungatei</name>
    <dbReference type="NCBI Taxonomy" id="185008"/>
    <lineage>
        <taxon>Bacteria</taxon>
        <taxon>Bacillati</taxon>
        <taxon>Bacillota</taxon>
        <taxon>Clostridia</taxon>
        <taxon>Lachnospirales</taxon>
        <taxon>Lachnospiraceae</taxon>
        <taxon>Butyrivibrio</taxon>
    </lineage>
</organism>
<reference evidence="3" key="1">
    <citation type="submission" date="2016-10" db="EMBL/GenBank/DDBJ databases">
        <authorList>
            <person name="Varghese N."/>
            <person name="Submissions S."/>
        </authorList>
    </citation>
    <scope>NUCLEOTIDE SEQUENCE [LARGE SCALE GENOMIC DNA]</scope>
    <source>
        <strain evidence="3">XBD2006</strain>
    </source>
</reference>
<gene>
    <name evidence="2" type="ORF">SAMN02910451_00822</name>
</gene>
<dbReference type="InterPro" id="IPR036938">
    <property type="entry name" value="PAP2/HPO_sf"/>
</dbReference>
<keyword evidence="1" id="KW-0812">Transmembrane</keyword>
<name>A0A1G5BUX3_9FIRM</name>
<dbReference type="OrthoDB" id="9790723at2"/>
<evidence type="ECO:0000313" key="3">
    <source>
        <dbReference type="Proteomes" id="UP000183047"/>
    </source>
</evidence>
<protein>
    <recommendedName>
        <fullName evidence="4">PAP2 superfamily protein</fullName>
    </recommendedName>
</protein>
<feature type="transmembrane region" description="Helical" evidence="1">
    <location>
        <begin position="20"/>
        <end position="42"/>
    </location>
</feature>
<feature type="transmembrane region" description="Helical" evidence="1">
    <location>
        <begin position="198"/>
        <end position="217"/>
    </location>
</feature>
<evidence type="ECO:0000256" key="1">
    <source>
        <dbReference type="SAM" id="Phobius"/>
    </source>
</evidence>
<keyword evidence="3" id="KW-1185">Reference proteome</keyword>
<feature type="transmembrane region" description="Helical" evidence="1">
    <location>
        <begin position="98"/>
        <end position="118"/>
    </location>
</feature>
<dbReference type="EMBL" id="FMUR01000005">
    <property type="protein sequence ID" value="SCX93866.1"/>
    <property type="molecule type" value="Genomic_DNA"/>
</dbReference>
<dbReference type="SUPFAM" id="SSF48317">
    <property type="entry name" value="Acid phosphatase/Vanadium-dependent haloperoxidase"/>
    <property type="match status" value="1"/>
</dbReference>
<accession>A0A1G5BUX3</accession>
<proteinExistence type="predicted"/>
<feature type="transmembrane region" description="Helical" evidence="1">
    <location>
        <begin position="63"/>
        <end position="86"/>
    </location>
</feature>
<sequence>MKDIFERLVGKKPDKGYLKNVFGMAMPLLMYGALYITWFSIIEKHRFSHYAVIHTALDDRIPFIEAFIVPYYLWFFYVSLTLVFFILTLEVEDYYKNFFFLTTGMTLFLVISTLFPNVQHLRPAVMPRDNIFTALVQIIYSKDTSANLWPSIHVYNSIGTMIAVRKSKKFNKRLKISSDILGTLIILSTMFVKQHSVYDVATAILMAVIFYIFYYRTSAMENFCKRKEEKLAFRYE</sequence>